<dbReference type="EMBL" id="BLLF01000672">
    <property type="protein sequence ID" value="GFH13969.1"/>
    <property type="molecule type" value="Genomic_DNA"/>
</dbReference>
<sequence length="248" mass="26579">MGWSVGASRASTGIGYAMHIASRKVRTCVLSRSTRVCRASLQQPLWNAAFMQQLQESLKRQEVAVADQVGIPGLRIQQGMAAGGESTGALVWSAGIVGITCAALGAHVLLTDKEDMVGSTTENVNANAAIIEAAGGSTQVAVLNWDQPDEDILAQPYDWVLAADVTYEPAALEHLAGLMSRLVSANPDSMVKLAHRYRSSALDKTMRETFNGYGLVLRPVDVRSTATASYVDPIKAEEAIVFYRVLPM</sequence>
<dbReference type="Pfam" id="PF10294">
    <property type="entry name" value="Methyltransf_16"/>
    <property type="match status" value="1"/>
</dbReference>
<evidence type="ECO:0000313" key="2">
    <source>
        <dbReference type="Proteomes" id="UP000485058"/>
    </source>
</evidence>
<dbReference type="PANTHER" id="PTHR14614">
    <property type="entry name" value="HEPATOCELLULAR CARCINOMA-ASSOCIATED ANTIGEN"/>
    <property type="match status" value="1"/>
</dbReference>
<dbReference type="Proteomes" id="UP000485058">
    <property type="component" value="Unassembled WGS sequence"/>
</dbReference>
<dbReference type="PANTHER" id="PTHR14614:SF98">
    <property type="entry name" value="S-ADENOSYL-L-METHIONINE-DEPENDENT METHYLTRANSFERASES SUPERFAMILY PROTEIN"/>
    <property type="match status" value="1"/>
</dbReference>
<protein>
    <submittedName>
        <fullName evidence="1">Uncharacterized protein</fullName>
    </submittedName>
</protein>
<dbReference type="AlphaFoldDB" id="A0A699Z4K3"/>
<gene>
    <name evidence="1" type="ORF">HaLaN_09939</name>
</gene>
<comment type="caution">
    <text evidence="1">The sequence shown here is derived from an EMBL/GenBank/DDBJ whole genome shotgun (WGS) entry which is preliminary data.</text>
</comment>
<proteinExistence type="predicted"/>
<dbReference type="Gene3D" id="3.40.50.150">
    <property type="entry name" value="Vaccinia Virus protein VP39"/>
    <property type="match status" value="1"/>
</dbReference>
<dbReference type="InterPro" id="IPR029063">
    <property type="entry name" value="SAM-dependent_MTases_sf"/>
</dbReference>
<organism evidence="1 2">
    <name type="scientific">Haematococcus lacustris</name>
    <name type="common">Green alga</name>
    <name type="synonym">Haematococcus pluvialis</name>
    <dbReference type="NCBI Taxonomy" id="44745"/>
    <lineage>
        <taxon>Eukaryota</taxon>
        <taxon>Viridiplantae</taxon>
        <taxon>Chlorophyta</taxon>
        <taxon>core chlorophytes</taxon>
        <taxon>Chlorophyceae</taxon>
        <taxon>CS clade</taxon>
        <taxon>Chlamydomonadales</taxon>
        <taxon>Haematococcaceae</taxon>
        <taxon>Haematococcus</taxon>
    </lineage>
</organism>
<keyword evidence="2" id="KW-1185">Reference proteome</keyword>
<accession>A0A699Z4K3</accession>
<evidence type="ECO:0000313" key="1">
    <source>
        <dbReference type="EMBL" id="GFH13969.1"/>
    </source>
</evidence>
<dbReference type="InterPro" id="IPR019410">
    <property type="entry name" value="Methyltransf_16"/>
</dbReference>
<name>A0A699Z4K3_HAELA</name>
<reference evidence="1 2" key="1">
    <citation type="submission" date="2020-02" db="EMBL/GenBank/DDBJ databases">
        <title>Draft genome sequence of Haematococcus lacustris strain NIES-144.</title>
        <authorList>
            <person name="Morimoto D."/>
            <person name="Nakagawa S."/>
            <person name="Yoshida T."/>
            <person name="Sawayama S."/>
        </authorList>
    </citation>
    <scope>NUCLEOTIDE SEQUENCE [LARGE SCALE GENOMIC DNA]</scope>
    <source>
        <strain evidence="1 2">NIES-144</strain>
    </source>
</reference>